<dbReference type="RefSeq" id="WP_251611574.1">
    <property type="nucleotide sequence ID" value="NZ_JAMQJY010000006.1"/>
</dbReference>
<dbReference type="InterPro" id="IPR021321">
    <property type="entry name" value="DUF2922"/>
</dbReference>
<name>A0ABT0XR83_9BACI</name>
<accession>A0ABT0XR83</accession>
<organism evidence="1 2">
    <name type="scientific">Alkalicoccobacillus plakortidis</name>
    <dbReference type="NCBI Taxonomy" id="444060"/>
    <lineage>
        <taxon>Bacteria</taxon>
        <taxon>Bacillati</taxon>
        <taxon>Bacillota</taxon>
        <taxon>Bacilli</taxon>
        <taxon>Bacillales</taxon>
        <taxon>Bacillaceae</taxon>
        <taxon>Alkalicoccobacillus</taxon>
    </lineage>
</organism>
<dbReference type="Proteomes" id="UP001203665">
    <property type="component" value="Unassembled WGS sequence"/>
</dbReference>
<dbReference type="Pfam" id="PF11148">
    <property type="entry name" value="DUF2922"/>
    <property type="match status" value="1"/>
</dbReference>
<comment type="caution">
    <text evidence="1">The sequence shown here is derived from an EMBL/GenBank/DDBJ whole genome shotgun (WGS) entry which is preliminary data.</text>
</comment>
<sequence>MSKKLDLLFENQEGKQVTLSIDHPIEPVDAELVQTVMETILAEDVFISSGGRLSAIKGARLVDHQVTVIAVGS</sequence>
<evidence type="ECO:0000313" key="1">
    <source>
        <dbReference type="EMBL" id="MCM2677774.1"/>
    </source>
</evidence>
<gene>
    <name evidence="1" type="ORF">NDM98_21710</name>
</gene>
<proteinExistence type="predicted"/>
<protein>
    <submittedName>
        <fullName evidence="1">DUF2922 domain-containing protein</fullName>
    </submittedName>
</protein>
<reference evidence="1" key="1">
    <citation type="submission" date="2022-06" db="EMBL/GenBank/DDBJ databases">
        <title>Alkalicoccobacillus porphyridii sp. nov., isolated from a marine red alga, Porphyridium purpureum and reclassification of Shouchella plakortidis and Shouchella gibsonii as Alkalicoccobacillus plakortidis comb. nov. and Alkalicoccobacillus gibsonii comb. nov.</title>
        <authorList>
            <person name="Kim K.H."/>
            <person name="Lee J.K."/>
            <person name="Han D.M."/>
            <person name="Baek J.H."/>
            <person name="Jeon C.O."/>
        </authorList>
    </citation>
    <scope>NUCLEOTIDE SEQUENCE</scope>
    <source>
        <strain evidence="1">DSM 19153</strain>
    </source>
</reference>
<dbReference type="EMBL" id="JAMQJY010000006">
    <property type="protein sequence ID" value="MCM2677774.1"/>
    <property type="molecule type" value="Genomic_DNA"/>
</dbReference>
<keyword evidence="2" id="KW-1185">Reference proteome</keyword>
<evidence type="ECO:0000313" key="2">
    <source>
        <dbReference type="Proteomes" id="UP001203665"/>
    </source>
</evidence>